<keyword evidence="3" id="KW-1185">Reference proteome</keyword>
<sequence length="166" mass="17914">MEVRDAHWDRTSQACCRGPARAGCQEWLRGPSGTSLRHFTSALQLSLARDPVSSPDTYGPETGGGLKGRGPHEPVVKKRQAEVSPPSPVHPHHGENASKWSSETLPEVALTGKRVFKERSGRVPDQQGPRARWHITASLCAAIPRMRHCGVGKFASDQRGGGVGVI</sequence>
<organism evidence="2 3">
    <name type="scientific">Pleuronectes platessa</name>
    <name type="common">European plaice</name>
    <dbReference type="NCBI Taxonomy" id="8262"/>
    <lineage>
        <taxon>Eukaryota</taxon>
        <taxon>Metazoa</taxon>
        <taxon>Chordata</taxon>
        <taxon>Craniata</taxon>
        <taxon>Vertebrata</taxon>
        <taxon>Euteleostomi</taxon>
        <taxon>Actinopterygii</taxon>
        <taxon>Neopterygii</taxon>
        <taxon>Teleostei</taxon>
        <taxon>Neoteleostei</taxon>
        <taxon>Acanthomorphata</taxon>
        <taxon>Carangaria</taxon>
        <taxon>Pleuronectiformes</taxon>
        <taxon>Pleuronectoidei</taxon>
        <taxon>Pleuronectidae</taxon>
        <taxon>Pleuronectes</taxon>
    </lineage>
</organism>
<dbReference type="AlphaFoldDB" id="A0A9N7ULR4"/>
<feature type="region of interest" description="Disordered" evidence="1">
    <location>
        <begin position="50"/>
        <end position="104"/>
    </location>
</feature>
<feature type="compositionally biased region" description="Basic and acidic residues" evidence="1">
    <location>
        <begin position="70"/>
        <end position="81"/>
    </location>
</feature>
<evidence type="ECO:0000313" key="2">
    <source>
        <dbReference type="EMBL" id="CAB1433131.1"/>
    </source>
</evidence>
<accession>A0A9N7ULR4</accession>
<gene>
    <name evidence="2" type="ORF">PLEPLA_LOCUS21219</name>
</gene>
<evidence type="ECO:0000313" key="3">
    <source>
        <dbReference type="Proteomes" id="UP001153269"/>
    </source>
</evidence>
<evidence type="ECO:0000256" key="1">
    <source>
        <dbReference type="SAM" id="MobiDB-lite"/>
    </source>
</evidence>
<proteinExistence type="predicted"/>
<reference evidence="2" key="1">
    <citation type="submission" date="2020-03" db="EMBL/GenBank/DDBJ databases">
        <authorList>
            <person name="Weist P."/>
        </authorList>
    </citation>
    <scope>NUCLEOTIDE SEQUENCE</scope>
</reference>
<dbReference type="EMBL" id="CADEAL010001524">
    <property type="protein sequence ID" value="CAB1433131.1"/>
    <property type="molecule type" value="Genomic_DNA"/>
</dbReference>
<name>A0A9N7ULR4_PLEPL</name>
<comment type="caution">
    <text evidence="2">The sequence shown here is derived from an EMBL/GenBank/DDBJ whole genome shotgun (WGS) entry which is preliminary data.</text>
</comment>
<protein>
    <submittedName>
        <fullName evidence="2">Uncharacterized protein</fullName>
    </submittedName>
</protein>
<dbReference type="Proteomes" id="UP001153269">
    <property type="component" value="Unassembled WGS sequence"/>
</dbReference>